<gene>
    <name evidence="5" type="ORF">UG56_023175</name>
</gene>
<dbReference type="PROSITE" id="PS50995">
    <property type="entry name" value="HTH_MARR_2"/>
    <property type="match status" value="1"/>
</dbReference>
<dbReference type="RefSeq" id="WP_045547539.1">
    <property type="nucleotide sequence ID" value="NZ_JZDQ02000040.1"/>
</dbReference>
<dbReference type="AlphaFoldDB" id="A0A1J4MYF6"/>
<feature type="domain" description="HTH marR-type" evidence="4">
    <location>
        <begin position="4"/>
        <end position="145"/>
    </location>
</feature>
<dbReference type="Pfam" id="PF01047">
    <property type="entry name" value="MarR"/>
    <property type="match status" value="1"/>
</dbReference>
<evidence type="ECO:0000256" key="2">
    <source>
        <dbReference type="ARBA" id="ARBA00023125"/>
    </source>
</evidence>
<dbReference type="GO" id="GO:0006950">
    <property type="term" value="P:response to stress"/>
    <property type="evidence" value="ECO:0007669"/>
    <property type="project" value="TreeGrafter"/>
</dbReference>
<dbReference type="InterPro" id="IPR036388">
    <property type="entry name" value="WH-like_DNA-bd_sf"/>
</dbReference>
<comment type="caution">
    <text evidence="5">The sequence shown here is derived from an EMBL/GenBank/DDBJ whole genome shotgun (WGS) entry which is preliminary data.</text>
</comment>
<dbReference type="OrthoDB" id="122135at2"/>
<protein>
    <recommendedName>
        <fullName evidence="4">HTH marR-type domain-containing protein</fullName>
    </recommendedName>
</protein>
<organism evidence="5 6">
    <name type="scientific">Nocardioides luteus</name>
    <dbReference type="NCBI Taxonomy" id="1844"/>
    <lineage>
        <taxon>Bacteria</taxon>
        <taxon>Bacillati</taxon>
        <taxon>Actinomycetota</taxon>
        <taxon>Actinomycetes</taxon>
        <taxon>Propionibacteriales</taxon>
        <taxon>Nocardioidaceae</taxon>
        <taxon>Nocardioides</taxon>
    </lineage>
</organism>
<dbReference type="PANTHER" id="PTHR33164">
    <property type="entry name" value="TRANSCRIPTIONAL REGULATOR, MARR FAMILY"/>
    <property type="match status" value="1"/>
</dbReference>
<evidence type="ECO:0000313" key="5">
    <source>
        <dbReference type="EMBL" id="OIJ24390.1"/>
    </source>
</evidence>
<dbReference type="PRINTS" id="PR00598">
    <property type="entry name" value="HTHMARR"/>
</dbReference>
<evidence type="ECO:0000256" key="3">
    <source>
        <dbReference type="ARBA" id="ARBA00023163"/>
    </source>
</evidence>
<dbReference type="Proteomes" id="UP000033772">
    <property type="component" value="Unassembled WGS sequence"/>
</dbReference>
<dbReference type="InterPro" id="IPR036390">
    <property type="entry name" value="WH_DNA-bd_sf"/>
</dbReference>
<reference evidence="5" key="1">
    <citation type="submission" date="2016-10" db="EMBL/GenBank/DDBJ databases">
        <title>Draft Genome Sequence of Nocardioides luteus Strain BAFB, an Alkane-Degrading Bacterium Isolated from JP-7 Polluted Soil.</title>
        <authorList>
            <person name="Brown L."/>
            <person name="Ruiz O.N."/>
            <person name="Gunasekera T."/>
        </authorList>
    </citation>
    <scope>NUCLEOTIDE SEQUENCE [LARGE SCALE GENOMIC DNA]</scope>
    <source>
        <strain evidence="5">BAFB</strain>
    </source>
</reference>
<keyword evidence="2" id="KW-0238">DNA-binding</keyword>
<dbReference type="GO" id="GO:0003700">
    <property type="term" value="F:DNA-binding transcription factor activity"/>
    <property type="evidence" value="ECO:0007669"/>
    <property type="project" value="InterPro"/>
</dbReference>
<evidence type="ECO:0000256" key="1">
    <source>
        <dbReference type="ARBA" id="ARBA00023015"/>
    </source>
</evidence>
<keyword evidence="1" id="KW-0805">Transcription regulation</keyword>
<name>A0A1J4MYF6_9ACTN</name>
<dbReference type="InterPro" id="IPR039422">
    <property type="entry name" value="MarR/SlyA-like"/>
</dbReference>
<evidence type="ECO:0000313" key="6">
    <source>
        <dbReference type="Proteomes" id="UP000033772"/>
    </source>
</evidence>
<dbReference type="EMBL" id="JZDQ02000040">
    <property type="protein sequence ID" value="OIJ24390.1"/>
    <property type="molecule type" value="Genomic_DNA"/>
</dbReference>
<dbReference type="SMART" id="SM00347">
    <property type="entry name" value="HTH_MARR"/>
    <property type="match status" value="1"/>
</dbReference>
<dbReference type="InterPro" id="IPR000835">
    <property type="entry name" value="HTH_MarR-typ"/>
</dbReference>
<keyword evidence="6" id="KW-1185">Reference proteome</keyword>
<dbReference type="SUPFAM" id="SSF46785">
    <property type="entry name" value="Winged helix' DNA-binding domain"/>
    <property type="match status" value="1"/>
</dbReference>
<dbReference type="InterPro" id="IPR023187">
    <property type="entry name" value="Tscrpt_reg_MarR-type_CS"/>
</dbReference>
<sequence>MANGWRLFSDLVRAETRLFNQLDARVRAAHDGLTLGQFQMLELIATTPECRVSDIVASMDIGVGTASKAVDRLEAAGLCRRASNPNDRRSSILVLTAPGERAFAAATPTVDAVISERLQGIAADDLATTARVMSQLRAVLEELAR</sequence>
<dbReference type="GO" id="GO:0003677">
    <property type="term" value="F:DNA binding"/>
    <property type="evidence" value="ECO:0007669"/>
    <property type="project" value="UniProtKB-KW"/>
</dbReference>
<dbReference type="PANTHER" id="PTHR33164:SF94">
    <property type="entry name" value="TRANSCRIPTIONAL REGULATORY PROTEIN-RELATED"/>
    <property type="match status" value="1"/>
</dbReference>
<keyword evidence="3" id="KW-0804">Transcription</keyword>
<proteinExistence type="predicted"/>
<dbReference type="PROSITE" id="PS01117">
    <property type="entry name" value="HTH_MARR_1"/>
    <property type="match status" value="1"/>
</dbReference>
<accession>A0A1J4MYF6</accession>
<evidence type="ECO:0000259" key="4">
    <source>
        <dbReference type="PROSITE" id="PS50995"/>
    </source>
</evidence>
<dbReference type="Gene3D" id="1.10.10.10">
    <property type="entry name" value="Winged helix-like DNA-binding domain superfamily/Winged helix DNA-binding domain"/>
    <property type="match status" value="1"/>
</dbReference>